<dbReference type="Pfam" id="PF14676">
    <property type="entry name" value="FANCI_S2"/>
    <property type="match status" value="1"/>
</dbReference>
<feature type="region of interest" description="Disordered" evidence="1">
    <location>
        <begin position="170"/>
        <end position="191"/>
    </location>
</feature>
<protein>
    <submittedName>
        <fullName evidence="6">Uncharacterized protein</fullName>
    </submittedName>
</protein>
<dbReference type="AlphaFoldDB" id="A0A261XYA4"/>
<evidence type="ECO:0000313" key="7">
    <source>
        <dbReference type="Proteomes" id="UP000242875"/>
    </source>
</evidence>
<accession>A0A261XYA4</accession>
<evidence type="ECO:0000259" key="3">
    <source>
        <dbReference type="Pfam" id="PF14676"/>
    </source>
</evidence>
<feature type="domain" description="FANCI solenoid 2" evidence="3">
    <location>
        <begin position="420"/>
        <end position="583"/>
    </location>
</feature>
<dbReference type="Proteomes" id="UP000242875">
    <property type="component" value="Unassembled WGS sequence"/>
</dbReference>
<dbReference type="GO" id="GO:0006281">
    <property type="term" value="P:DNA repair"/>
    <property type="evidence" value="ECO:0007669"/>
    <property type="project" value="InterPro"/>
</dbReference>
<keyword evidence="7" id="KW-1185">Reference proteome</keyword>
<dbReference type="PANTHER" id="PTHR21818">
    <property type="entry name" value="BC025462 PROTEIN"/>
    <property type="match status" value="1"/>
</dbReference>
<dbReference type="InterPro" id="IPR029308">
    <property type="entry name" value="FANCI_S1"/>
</dbReference>
<feature type="non-terminal residue" evidence="6">
    <location>
        <position position="974"/>
    </location>
</feature>
<gene>
    <name evidence="6" type="ORF">BZG36_02261</name>
</gene>
<comment type="caution">
    <text evidence="6">The sequence shown here is derived from an EMBL/GenBank/DDBJ whole genome shotgun (WGS) entry which is preliminary data.</text>
</comment>
<feature type="domain" description="FANCI solenoid 1" evidence="2">
    <location>
        <begin position="190"/>
        <end position="326"/>
    </location>
</feature>
<feature type="domain" description="FANCI helical" evidence="5">
    <location>
        <begin position="591"/>
        <end position="806"/>
    </location>
</feature>
<dbReference type="Pfam" id="PF14675">
    <property type="entry name" value="FANCI_S1"/>
    <property type="match status" value="1"/>
</dbReference>
<organism evidence="6 7">
    <name type="scientific">Bifiguratus adelaidae</name>
    <dbReference type="NCBI Taxonomy" id="1938954"/>
    <lineage>
        <taxon>Eukaryota</taxon>
        <taxon>Fungi</taxon>
        <taxon>Fungi incertae sedis</taxon>
        <taxon>Mucoromycota</taxon>
        <taxon>Mucoromycotina</taxon>
        <taxon>Endogonomycetes</taxon>
        <taxon>Endogonales</taxon>
        <taxon>Endogonales incertae sedis</taxon>
        <taxon>Bifiguratus</taxon>
    </lineage>
</organism>
<dbReference type="InterPro" id="IPR029312">
    <property type="entry name" value="FANCI_HD2"/>
</dbReference>
<feature type="domain" description="FANCI helical" evidence="4">
    <location>
        <begin position="331"/>
        <end position="411"/>
    </location>
</feature>
<evidence type="ECO:0000259" key="4">
    <source>
        <dbReference type="Pfam" id="PF14679"/>
    </source>
</evidence>
<reference evidence="6 7" key="1">
    <citation type="journal article" date="2017" name="Mycologia">
        <title>Bifiguratus adelaidae, gen. et sp. nov., a new member of Mucoromycotina in endophytic and soil-dwelling habitats.</title>
        <authorList>
            <person name="Torres-Cruz T.J."/>
            <person name="Billingsley Tobias T.L."/>
            <person name="Almatruk M."/>
            <person name="Hesse C."/>
            <person name="Kuske C.R."/>
            <person name="Desiro A."/>
            <person name="Benucci G.M."/>
            <person name="Bonito G."/>
            <person name="Stajich J.E."/>
            <person name="Dunlap C."/>
            <person name="Arnold A.E."/>
            <person name="Porras-Alfaro A."/>
        </authorList>
    </citation>
    <scope>NUCLEOTIDE SEQUENCE [LARGE SCALE GENOMIC DNA]</scope>
    <source>
        <strain evidence="6 7">AZ0501</strain>
    </source>
</reference>
<dbReference type="InterPro" id="IPR029315">
    <property type="entry name" value="FANCI_S2"/>
</dbReference>
<evidence type="ECO:0000259" key="2">
    <source>
        <dbReference type="Pfam" id="PF14675"/>
    </source>
</evidence>
<sequence>MAVTVRSILELCQKEQRSVQELNKILVHVSANEVAQLFQDVLKNRVPSDNATEDALMVLHALTRDTWDKVHAYIDRRAIYLQTLVQWLSTAQMSTAGDDEKWFTEAAMFADTIMDTMPISTLQQQTMEILQAIQKDPTKLHLRLLDLLPRMLHILGSKDEIAVQMTKPTRKDLVDSQEDHRMDNDGDMNVDSGAQTMSGRKFVAYIVQTLAMCRWHPRLVIRLAYVIREIPLQPKEFAILYDKLTRQLKYMDVNEIPPLIYQILLLSQKVQKHCLFGRVCQFFHELDQAFALDKHQPYQTLSKQTIHFPQLVAMEATVFLHLSYAVRQNQELGAEFIKYNKTNRRVFITSFNISCLLSMARIHRFEEPVMELLKSSISAIFKADHFLDQKTWLNSAADKFDLEKVFQQIIERSTADWDQVIHTLLQLGVGLISSQANMSRWGKSSGPAVVKFGKAQTPQDAASMLGVRILADLFKVHEIVRHEILAQISQHILARSDGALYFVHLLELIVKDQPNSLRVHVPRLREMFEYVIDSNDTIEALVKATSEALWHYGDLRDGVMLIFRKGVFTRQTESRVVALHGLLALLRLCGTQSTAGTSKRVNEPQALSLEIVSILRRCLSQPGEVRMLLYEGLTGTEQDSASLRYSIIDMLASQFFLYYERDGQVTVPLHLERCLTVAHGDNPPQMKEPLHHLIYALCHTILPAIVRMDNADEWERQRLSECHESLISTAKRLAKADFEDFALDKSAEYDLATDDGICNNMSAAVLFGSYEALMYYSISLSAQGHDHGDVALKLFANMQKLYELLKEKNPGGRGRKKPISLTEHSLLQLPEIVRMCQYLTSDEPGSEPWQAIRANDDFSRYARQVLQAKVNKSLESTGIMEDVVFVHLTSVAEMLTSTVFISNENEQLQCEQNKAGTIAQSLETLSAIFDNLSKFHPERLPALVSRCLHSVQMSQAERTVEPVLHCDLFIQQLL</sequence>
<evidence type="ECO:0000256" key="1">
    <source>
        <dbReference type="SAM" id="MobiDB-lite"/>
    </source>
</evidence>
<dbReference type="EMBL" id="MVBO01000092">
    <property type="protein sequence ID" value="OZJ03311.1"/>
    <property type="molecule type" value="Genomic_DNA"/>
</dbReference>
<dbReference type="InterPro" id="IPR029310">
    <property type="entry name" value="FANCI_HD1"/>
</dbReference>
<dbReference type="GO" id="GO:0070182">
    <property type="term" value="F:DNA polymerase binding"/>
    <property type="evidence" value="ECO:0007669"/>
    <property type="project" value="TreeGrafter"/>
</dbReference>
<dbReference type="Pfam" id="PF14679">
    <property type="entry name" value="FANCI_HD1"/>
    <property type="match status" value="1"/>
</dbReference>
<evidence type="ECO:0000313" key="6">
    <source>
        <dbReference type="EMBL" id="OZJ03311.1"/>
    </source>
</evidence>
<dbReference type="InterPro" id="IPR026171">
    <property type="entry name" value="FANCI"/>
</dbReference>
<proteinExistence type="predicted"/>
<evidence type="ECO:0000259" key="5">
    <source>
        <dbReference type="Pfam" id="PF14680"/>
    </source>
</evidence>
<dbReference type="OrthoDB" id="195089at2759"/>
<name>A0A261XYA4_9FUNG</name>
<dbReference type="PANTHER" id="PTHR21818:SF0">
    <property type="entry name" value="FANCONI ANEMIA GROUP I PROTEIN"/>
    <property type="match status" value="1"/>
</dbReference>
<feature type="compositionally biased region" description="Basic and acidic residues" evidence="1">
    <location>
        <begin position="170"/>
        <end position="184"/>
    </location>
</feature>
<dbReference type="Pfam" id="PF14680">
    <property type="entry name" value="FANCI_HD2"/>
    <property type="match status" value="1"/>
</dbReference>